<dbReference type="Gene3D" id="3.30.70.270">
    <property type="match status" value="1"/>
</dbReference>
<feature type="transmembrane region" description="Helical" evidence="1">
    <location>
        <begin position="31"/>
        <end position="51"/>
    </location>
</feature>
<dbReference type="PROSITE" id="PS50887">
    <property type="entry name" value="GGDEF"/>
    <property type="match status" value="1"/>
</dbReference>
<feature type="transmembrane region" description="Helical" evidence="1">
    <location>
        <begin position="259"/>
        <end position="280"/>
    </location>
</feature>
<keyword evidence="5" id="KW-1185">Reference proteome</keyword>
<dbReference type="EMBL" id="CP097463">
    <property type="protein sequence ID" value="WAX58656.1"/>
    <property type="molecule type" value="Genomic_DNA"/>
</dbReference>
<evidence type="ECO:0000259" key="3">
    <source>
        <dbReference type="PROSITE" id="PS50887"/>
    </source>
</evidence>
<dbReference type="CDD" id="cd01949">
    <property type="entry name" value="GGDEF"/>
    <property type="match status" value="1"/>
</dbReference>
<evidence type="ECO:0000313" key="4">
    <source>
        <dbReference type="EMBL" id="WAX58656.1"/>
    </source>
</evidence>
<dbReference type="Gene3D" id="3.20.20.450">
    <property type="entry name" value="EAL domain"/>
    <property type="match status" value="1"/>
</dbReference>
<dbReference type="InterPro" id="IPR001633">
    <property type="entry name" value="EAL_dom"/>
</dbReference>
<dbReference type="SMART" id="SM00052">
    <property type="entry name" value="EAL"/>
    <property type="match status" value="1"/>
</dbReference>
<dbReference type="InterPro" id="IPR035919">
    <property type="entry name" value="EAL_sf"/>
</dbReference>
<dbReference type="SUPFAM" id="SSF55073">
    <property type="entry name" value="Nucleotide cyclase"/>
    <property type="match status" value="1"/>
</dbReference>
<keyword evidence="1" id="KW-0812">Transmembrane</keyword>
<dbReference type="Pfam" id="PF00990">
    <property type="entry name" value="GGDEF"/>
    <property type="match status" value="1"/>
</dbReference>
<feature type="transmembrane region" description="Helical" evidence="1">
    <location>
        <begin position="286"/>
        <end position="302"/>
    </location>
</feature>
<dbReference type="PANTHER" id="PTHR44757">
    <property type="entry name" value="DIGUANYLATE CYCLASE DGCP"/>
    <property type="match status" value="1"/>
</dbReference>
<reference evidence="4" key="1">
    <citation type="submission" date="2022-05" db="EMBL/GenBank/DDBJ databases">
        <title>Jatrophihabitans sp. SB3-54 whole genome sequence.</title>
        <authorList>
            <person name="Suh M.K."/>
            <person name="Eom M.K."/>
            <person name="Kim J.S."/>
            <person name="Kim H.S."/>
            <person name="Do H.E."/>
            <person name="Shin Y.K."/>
            <person name="Lee J.-S."/>
        </authorList>
    </citation>
    <scope>NUCLEOTIDE SEQUENCE</scope>
    <source>
        <strain evidence="4">SB3-54</strain>
    </source>
</reference>
<dbReference type="Proteomes" id="UP001164693">
    <property type="component" value="Chromosome"/>
</dbReference>
<keyword evidence="1" id="KW-0472">Membrane</keyword>
<dbReference type="CDD" id="cd01948">
    <property type="entry name" value="EAL"/>
    <property type="match status" value="1"/>
</dbReference>
<protein>
    <submittedName>
        <fullName evidence="4">EAL domain-containing protein</fullName>
    </submittedName>
</protein>
<dbReference type="InterPro" id="IPR000160">
    <property type="entry name" value="GGDEF_dom"/>
</dbReference>
<feature type="transmembrane region" description="Helical" evidence="1">
    <location>
        <begin position="94"/>
        <end position="114"/>
    </location>
</feature>
<sequence>MTWRPSLWQIALGVGTALIAVYFLLPSQGLAHSVIYLVIGFAGALAVLLGIHRHRPADRLTWVFFALGSAFSMLADALAIVYDQMGWELPDPSLVDVLYLLAYPFLFVAVLRLGRQVSGRGTRERRTDAAIVTMGAFALCWRLLIGSYAGDSSLTWLAKVTLAAYPIMDVGIVFVLASSLLFGGARSAAHKIVAVAMVVMLIGDIGYLLLELHGAYTDGSAIDVTWLLNYVLIGVAALHPSMAAQPASVRSEPMGRSTWMPTVAISAAIPPALLVVSGIALRRADIGVLGVTSLLLIGMILLRMDWMVGRLSGQAQELAEQAATLRKALAVRDDLEADLRHQAFHDSLTGLANRALLTDRLQHALSAAERNGGTVGLILCDLDGFKTVNDSLGHPAGDALLITVADRLASAVRSGDTVARLGGDEFAVLMDQVVDPSDATAVAGRIVRLLHEQVRLDDHALVVSASIGISLGTAGKSGQQLLAEADAAMYEAKSNGKNGYAMFEPSMRSRAVERLRLTNAFDGALEREEFYLEFQPQFALDGGRLEGFEALVRWHHPTLGALSPMRFIPLAEETGFIVPLGRWVLERACAAAAGWPATPEGALTMSVNLSPRQLIDPHLVADVAGALRRSGLAGEQLVIEITETSLVTDARRSVDALHKIKKMGVRVAVDDFGTGYSSLGQLRNFPIDILKIDKSFVDQLAGERTDGFGLVEAIIRLAHELDLSTVAEGIEDTAQRERLTQMGCWSGQGFLMSRPLSQRVAENVARRAASESDLAYLPAPEDGLLDAG</sequence>
<feature type="domain" description="GGDEF" evidence="3">
    <location>
        <begin position="373"/>
        <end position="505"/>
    </location>
</feature>
<accession>A0ABY7K6B1</accession>
<feature type="transmembrane region" description="Helical" evidence="1">
    <location>
        <begin position="126"/>
        <end position="144"/>
    </location>
</feature>
<feature type="transmembrane region" description="Helical" evidence="1">
    <location>
        <begin position="7"/>
        <end position="25"/>
    </location>
</feature>
<dbReference type="SMART" id="SM00267">
    <property type="entry name" value="GGDEF"/>
    <property type="match status" value="1"/>
</dbReference>
<keyword evidence="1" id="KW-1133">Transmembrane helix</keyword>
<feature type="transmembrane region" description="Helical" evidence="1">
    <location>
        <begin position="63"/>
        <end position="82"/>
    </location>
</feature>
<dbReference type="PROSITE" id="PS50883">
    <property type="entry name" value="EAL"/>
    <property type="match status" value="1"/>
</dbReference>
<name>A0ABY7K6B1_9ACTN</name>
<dbReference type="Pfam" id="PF00563">
    <property type="entry name" value="EAL"/>
    <property type="match status" value="1"/>
</dbReference>
<feature type="domain" description="EAL" evidence="2">
    <location>
        <begin position="514"/>
        <end position="769"/>
    </location>
</feature>
<dbReference type="InterPro" id="IPR052155">
    <property type="entry name" value="Biofilm_reg_signaling"/>
</dbReference>
<proteinExistence type="predicted"/>
<feature type="transmembrane region" description="Helical" evidence="1">
    <location>
        <begin position="192"/>
        <end position="209"/>
    </location>
</feature>
<dbReference type="RefSeq" id="WP_269445196.1">
    <property type="nucleotide sequence ID" value="NZ_CP097463.1"/>
</dbReference>
<dbReference type="PANTHER" id="PTHR44757:SF2">
    <property type="entry name" value="BIOFILM ARCHITECTURE MAINTENANCE PROTEIN MBAA"/>
    <property type="match status" value="1"/>
</dbReference>
<feature type="transmembrane region" description="Helical" evidence="1">
    <location>
        <begin position="164"/>
        <end position="185"/>
    </location>
</feature>
<dbReference type="SUPFAM" id="SSF141868">
    <property type="entry name" value="EAL domain-like"/>
    <property type="match status" value="1"/>
</dbReference>
<evidence type="ECO:0000313" key="5">
    <source>
        <dbReference type="Proteomes" id="UP001164693"/>
    </source>
</evidence>
<dbReference type="InterPro" id="IPR043128">
    <property type="entry name" value="Rev_trsase/Diguanyl_cyclase"/>
</dbReference>
<gene>
    <name evidence="4" type="ORF">M6B22_07785</name>
</gene>
<dbReference type="InterPro" id="IPR029787">
    <property type="entry name" value="Nucleotide_cyclase"/>
</dbReference>
<organism evidence="4 5">
    <name type="scientific">Jatrophihabitans cynanchi</name>
    <dbReference type="NCBI Taxonomy" id="2944128"/>
    <lineage>
        <taxon>Bacteria</taxon>
        <taxon>Bacillati</taxon>
        <taxon>Actinomycetota</taxon>
        <taxon>Actinomycetes</taxon>
        <taxon>Jatrophihabitantales</taxon>
        <taxon>Jatrophihabitantaceae</taxon>
        <taxon>Jatrophihabitans</taxon>
    </lineage>
</organism>
<dbReference type="NCBIfam" id="TIGR00254">
    <property type="entry name" value="GGDEF"/>
    <property type="match status" value="1"/>
</dbReference>
<evidence type="ECO:0000259" key="2">
    <source>
        <dbReference type="PROSITE" id="PS50883"/>
    </source>
</evidence>
<evidence type="ECO:0000256" key="1">
    <source>
        <dbReference type="SAM" id="Phobius"/>
    </source>
</evidence>